<gene>
    <name evidence="5" type="ORF">G8D99_09000</name>
</gene>
<evidence type="ECO:0000259" key="3">
    <source>
        <dbReference type="Pfam" id="PF04183"/>
    </source>
</evidence>
<dbReference type="GO" id="GO:0019290">
    <property type="term" value="P:siderophore biosynthetic process"/>
    <property type="evidence" value="ECO:0007669"/>
    <property type="project" value="InterPro"/>
</dbReference>
<dbReference type="InterPro" id="IPR037455">
    <property type="entry name" value="LucA/IucC-like"/>
</dbReference>
<keyword evidence="6" id="KW-1185">Reference proteome</keyword>
<feature type="region of interest" description="Disordered" evidence="2">
    <location>
        <begin position="610"/>
        <end position="632"/>
    </location>
</feature>
<feature type="compositionally biased region" description="Basic and acidic residues" evidence="2">
    <location>
        <begin position="612"/>
        <end position="622"/>
    </location>
</feature>
<sequence length="632" mass="73243">MTFATLQINQQQWRAAGQRLIEMAIAEFLYEEIIQVEHLSENRFELKLADRCYQFEGYQYLLGHWQIQSGSVRDMTAGTEAVAWNLHHFIAAFSEQAQVKAFTRAYLIKEMNNTWLAEAHLFDPKRLPSQAVLTAPHHQIEGMLRGHPWLIMSKGRMGFGYDDYLNAAPELSPEVKVLWLAVHRDLAQYRSTNEWHAQALYQHEFDPSELQQFEQVLQDKQVNTHDYFLIPVHDWQWNQWLVATYANEIVDQRIIELGMSHDAYIPMQSIRTLCNTTQAQRHYIKLPVSIFNTAVYRGLPSKRNLAAPVVTQWLKQIHVQDHDLQKSGVIFLGEVASLTIQQPCFDQIESAPYQFKELFGCLWRESVDAYVKPHQQVLSQAALLHVDLDGNSVLKTLIEASGLDPLAWLRCFADVCIHPLLICLYKYGLAFSPHGENSMLVHEQGLPKAMVLKDFVDDINLVDEDFPELKNLPAEADLLLRHPAQELSHFIFTGLFMVHYRYICNVFLKEYSQHREIEFWQTISESIEALHQAHPELSQRIAKFDIFRAKFDKICLNRVRLFTTSYNDEAERPVPVFLDPIFNPVSPDTLKIWRNRTQYADQYHIQNSAHAADTDQIHKDESSPDFQGTLSA</sequence>
<comment type="pathway">
    <text evidence="1">Siderophore biosynthesis.</text>
</comment>
<evidence type="ECO:0000256" key="2">
    <source>
        <dbReference type="SAM" id="MobiDB-lite"/>
    </source>
</evidence>
<dbReference type="PANTHER" id="PTHR34384:SF6">
    <property type="entry name" value="STAPHYLOFERRIN B SYNTHASE"/>
    <property type="match status" value="1"/>
</dbReference>
<dbReference type="Gene3D" id="1.10.510.40">
    <property type="match status" value="1"/>
</dbReference>
<accession>A0A6G8S4S0</accession>
<dbReference type="Pfam" id="PF06276">
    <property type="entry name" value="FhuF"/>
    <property type="match status" value="1"/>
</dbReference>
<evidence type="ECO:0000259" key="4">
    <source>
        <dbReference type="Pfam" id="PF06276"/>
    </source>
</evidence>
<proteinExistence type="predicted"/>
<evidence type="ECO:0000256" key="1">
    <source>
        <dbReference type="ARBA" id="ARBA00004924"/>
    </source>
</evidence>
<evidence type="ECO:0000313" key="5">
    <source>
        <dbReference type="EMBL" id="QIO09142.1"/>
    </source>
</evidence>
<dbReference type="KEGG" id="alj:G8D99_09000"/>
<name>A0A6G8S4S0_9GAMM</name>
<feature type="domain" description="Aerobactin siderophore biosynthesis IucA/IucC-like C-terminal" evidence="4">
    <location>
        <begin position="407"/>
        <end position="565"/>
    </location>
</feature>
<reference evidence="5 6" key="1">
    <citation type="submission" date="2020-03" db="EMBL/GenBank/DDBJ databases">
        <authorList>
            <person name="Zhu W."/>
        </authorList>
    </citation>
    <scope>NUCLEOTIDE SEQUENCE [LARGE SCALE GENOMIC DNA]</scope>
    <source>
        <strain evidence="5 6">185</strain>
    </source>
</reference>
<dbReference type="Gene3D" id="6.10.250.3370">
    <property type="match status" value="1"/>
</dbReference>
<dbReference type="AlphaFoldDB" id="A0A6G8S4S0"/>
<organism evidence="5 6">
    <name type="scientific">Acinetobacter lanii</name>
    <dbReference type="NCBI Taxonomy" id="2715163"/>
    <lineage>
        <taxon>Bacteria</taxon>
        <taxon>Pseudomonadati</taxon>
        <taxon>Pseudomonadota</taxon>
        <taxon>Gammaproteobacteria</taxon>
        <taxon>Moraxellales</taxon>
        <taxon>Moraxellaceae</taxon>
        <taxon>Acinetobacter</taxon>
    </lineage>
</organism>
<dbReference type="EMBL" id="CP049916">
    <property type="protein sequence ID" value="QIO09142.1"/>
    <property type="molecule type" value="Genomic_DNA"/>
</dbReference>
<feature type="domain" description="Aerobactin siderophore biosynthesis IucA/IucC N-terminal" evidence="3">
    <location>
        <begin position="140"/>
        <end position="385"/>
    </location>
</feature>
<evidence type="ECO:0000313" key="6">
    <source>
        <dbReference type="Proteomes" id="UP000501939"/>
    </source>
</evidence>
<dbReference type="InterPro" id="IPR022770">
    <property type="entry name" value="IucA/IucC-like_C"/>
</dbReference>
<dbReference type="GO" id="GO:0016881">
    <property type="term" value="F:acid-amino acid ligase activity"/>
    <property type="evidence" value="ECO:0007669"/>
    <property type="project" value="UniProtKB-ARBA"/>
</dbReference>
<dbReference type="PANTHER" id="PTHR34384">
    <property type="entry name" value="L-2,3-DIAMINOPROPANOATE--CITRATE LIGASE"/>
    <property type="match status" value="1"/>
</dbReference>
<protein>
    <submittedName>
        <fullName evidence="5">IucA/IucC family protein</fullName>
    </submittedName>
</protein>
<dbReference type="Pfam" id="PF04183">
    <property type="entry name" value="IucA_IucC"/>
    <property type="match status" value="1"/>
</dbReference>
<dbReference type="Proteomes" id="UP000501939">
    <property type="component" value="Chromosome"/>
</dbReference>
<dbReference type="InterPro" id="IPR007310">
    <property type="entry name" value="Aerobactin_biosyn_IucA/IucC_N"/>
</dbReference>
<dbReference type="Gene3D" id="3.30.310.280">
    <property type="match status" value="1"/>
</dbReference>